<dbReference type="GO" id="GO:0006446">
    <property type="term" value="P:regulation of translational initiation"/>
    <property type="evidence" value="ECO:0007669"/>
    <property type="project" value="TreeGrafter"/>
</dbReference>
<dbReference type="PROSITE" id="PS00910">
    <property type="entry name" value="UPF0029"/>
    <property type="match status" value="1"/>
</dbReference>
<dbReference type="SUPFAM" id="SSF54980">
    <property type="entry name" value="EF-G C-terminal domain-like"/>
    <property type="match status" value="1"/>
</dbReference>
<evidence type="ECO:0000256" key="1">
    <source>
        <dbReference type="ARBA" id="ARBA00007665"/>
    </source>
</evidence>
<evidence type="ECO:0000313" key="5">
    <source>
        <dbReference type="Proteomes" id="UP000051686"/>
    </source>
</evidence>
<dbReference type="PANTHER" id="PTHR16301:SF20">
    <property type="entry name" value="IMPACT FAMILY MEMBER YIGZ"/>
    <property type="match status" value="1"/>
</dbReference>
<dbReference type="InterPro" id="IPR015269">
    <property type="entry name" value="UPF0029_Impact_C"/>
</dbReference>
<dbReference type="InterPro" id="IPR035647">
    <property type="entry name" value="EFG_III/V"/>
</dbReference>
<feature type="domain" description="UPF0029" evidence="3">
    <location>
        <begin position="140"/>
        <end position="194"/>
    </location>
</feature>
<gene>
    <name evidence="4" type="ORF">FD46_GL001985</name>
</gene>
<dbReference type="InterPro" id="IPR036956">
    <property type="entry name" value="Impact_N_sf"/>
</dbReference>
<dbReference type="EMBL" id="AZEH01000039">
    <property type="protein sequence ID" value="KRL04847.1"/>
    <property type="molecule type" value="Genomic_DNA"/>
</dbReference>
<evidence type="ECO:0000259" key="3">
    <source>
        <dbReference type="Pfam" id="PF09186"/>
    </source>
</evidence>
<dbReference type="Pfam" id="PF09186">
    <property type="entry name" value="DUF1949"/>
    <property type="match status" value="1"/>
</dbReference>
<dbReference type="InterPro" id="IPR020569">
    <property type="entry name" value="UPF0029_Impact_CS"/>
</dbReference>
<dbReference type="AlphaFoldDB" id="A0A0R1M9M9"/>
<organism evidence="4 5">
    <name type="scientific">Liquorilactobacillus oeni DSM 19972</name>
    <dbReference type="NCBI Taxonomy" id="1423777"/>
    <lineage>
        <taxon>Bacteria</taxon>
        <taxon>Bacillati</taxon>
        <taxon>Bacillota</taxon>
        <taxon>Bacilli</taxon>
        <taxon>Lactobacillales</taxon>
        <taxon>Lactobacillaceae</taxon>
        <taxon>Liquorilactobacillus</taxon>
    </lineage>
</organism>
<evidence type="ECO:0000259" key="2">
    <source>
        <dbReference type="Pfam" id="PF01205"/>
    </source>
</evidence>
<dbReference type="Gene3D" id="3.30.230.30">
    <property type="entry name" value="Impact, N-terminal domain"/>
    <property type="match status" value="1"/>
</dbReference>
<protein>
    <recommendedName>
        <fullName evidence="6">YigZ family protein</fullName>
    </recommendedName>
</protein>
<dbReference type="RefSeq" id="WP_057896788.1">
    <property type="nucleotide sequence ID" value="NZ_AZEH01000039.1"/>
</dbReference>
<accession>A0A0R1M9M9</accession>
<dbReference type="PATRIC" id="fig|1423777.3.peg.2042"/>
<proteinExistence type="inferred from homology"/>
<dbReference type="GO" id="GO:0005737">
    <property type="term" value="C:cytoplasm"/>
    <property type="evidence" value="ECO:0007669"/>
    <property type="project" value="TreeGrafter"/>
</dbReference>
<dbReference type="InterPro" id="IPR001498">
    <property type="entry name" value="Impact_N"/>
</dbReference>
<keyword evidence="5" id="KW-1185">Reference proteome</keyword>
<dbReference type="STRING" id="1423777.FD46_GL001985"/>
<dbReference type="Gene3D" id="3.30.70.240">
    <property type="match status" value="1"/>
</dbReference>
<name>A0A0R1M9M9_9LACO</name>
<dbReference type="NCBIfam" id="TIGR00257">
    <property type="entry name" value="IMPACT_YIGZ"/>
    <property type="match status" value="1"/>
</dbReference>
<comment type="similarity">
    <text evidence="1">Belongs to the IMPACT family.</text>
</comment>
<dbReference type="InterPro" id="IPR015796">
    <property type="entry name" value="Impact_YigZ-like"/>
</dbReference>
<sequence length="212" mass="23817">MLQQYITIKKKLATELVIKKSKFICSVERTESQEAASQFIADVKKTYAKATHNCFAYVIGMNNEIQRSSDNGEPSGTAGHPILEVLKKKDVRNTVAVVTRYFGGIKLGTGGLIRAYSQATSKSLSKEALVICQPQQIYKLEVAYSQLGTLQHYLKEKKISVINIQYLVNVTLNVSVKQKEAQYFEKRIIDLLNGTATIKKGMLDYIELPYKN</sequence>
<comment type="caution">
    <text evidence="4">The sequence shown here is derived from an EMBL/GenBank/DDBJ whole genome shotgun (WGS) entry which is preliminary data.</text>
</comment>
<dbReference type="Pfam" id="PF01205">
    <property type="entry name" value="Impact_N"/>
    <property type="match status" value="1"/>
</dbReference>
<evidence type="ECO:0000313" key="4">
    <source>
        <dbReference type="EMBL" id="KRL04847.1"/>
    </source>
</evidence>
<dbReference type="Proteomes" id="UP000051686">
    <property type="component" value="Unassembled WGS sequence"/>
</dbReference>
<dbReference type="SUPFAM" id="SSF54211">
    <property type="entry name" value="Ribosomal protein S5 domain 2-like"/>
    <property type="match status" value="1"/>
</dbReference>
<dbReference type="OrthoDB" id="9813771at2"/>
<dbReference type="InterPro" id="IPR023582">
    <property type="entry name" value="Impact"/>
</dbReference>
<reference evidence="4 5" key="1">
    <citation type="journal article" date="2015" name="Genome Announc.">
        <title>Expanding the biotechnology potential of lactobacilli through comparative genomics of 213 strains and associated genera.</title>
        <authorList>
            <person name="Sun Z."/>
            <person name="Harris H.M."/>
            <person name="McCann A."/>
            <person name="Guo C."/>
            <person name="Argimon S."/>
            <person name="Zhang W."/>
            <person name="Yang X."/>
            <person name="Jeffery I.B."/>
            <person name="Cooney J.C."/>
            <person name="Kagawa T.F."/>
            <person name="Liu W."/>
            <person name="Song Y."/>
            <person name="Salvetti E."/>
            <person name="Wrobel A."/>
            <person name="Rasinkangas P."/>
            <person name="Parkhill J."/>
            <person name="Rea M.C."/>
            <person name="O'Sullivan O."/>
            <person name="Ritari J."/>
            <person name="Douillard F.P."/>
            <person name="Paul Ross R."/>
            <person name="Yang R."/>
            <person name="Briner A.E."/>
            <person name="Felis G.E."/>
            <person name="de Vos W.M."/>
            <person name="Barrangou R."/>
            <person name="Klaenhammer T.R."/>
            <person name="Caufield P.W."/>
            <person name="Cui Y."/>
            <person name="Zhang H."/>
            <person name="O'Toole P.W."/>
        </authorList>
    </citation>
    <scope>NUCLEOTIDE SEQUENCE [LARGE SCALE GENOMIC DNA]</scope>
    <source>
        <strain evidence="4 5">DSM 19972</strain>
    </source>
</reference>
<dbReference type="PANTHER" id="PTHR16301">
    <property type="entry name" value="IMPACT-RELATED"/>
    <property type="match status" value="1"/>
</dbReference>
<dbReference type="InterPro" id="IPR020568">
    <property type="entry name" value="Ribosomal_Su5_D2-typ_SF"/>
</dbReference>
<evidence type="ECO:0008006" key="6">
    <source>
        <dbReference type="Google" id="ProtNLM"/>
    </source>
</evidence>
<feature type="domain" description="Impact N-terminal" evidence="2">
    <location>
        <begin position="19"/>
        <end position="123"/>
    </location>
</feature>